<evidence type="ECO:0008006" key="3">
    <source>
        <dbReference type="Google" id="ProtNLM"/>
    </source>
</evidence>
<organism evidence="1 2">
    <name type="scientific">Flavobacterium limicola</name>
    <dbReference type="NCBI Taxonomy" id="180441"/>
    <lineage>
        <taxon>Bacteria</taxon>
        <taxon>Pseudomonadati</taxon>
        <taxon>Bacteroidota</taxon>
        <taxon>Flavobacteriia</taxon>
        <taxon>Flavobacteriales</taxon>
        <taxon>Flavobacteriaceae</taxon>
        <taxon>Flavobacterium</taxon>
    </lineage>
</organism>
<protein>
    <recommendedName>
        <fullName evidence="3">Response regulator receiver domain-containing protein</fullName>
    </recommendedName>
</protein>
<dbReference type="EMBL" id="RBXA01000001">
    <property type="protein sequence ID" value="RKS95503.1"/>
    <property type="molecule type" value="Genomic_DNA"/>
</dbReference>
<sequence>MNYVISDLCFFKDEMMETTNILYIGRHPEILETVIRLINANENWNGVGVMNDEEAKEIFLKKDFSIVLLGSGIQEESEAELCAFFKNKNPNIRIVQHYGGGSGLLKSEILLALGNTK</sequence>
<dbReference type="Proteomes" id="UP000280091">
    <property type="component" value="Unassembled WGS sequence"/>
</dbReference>
<evidence type="ECO:0000313" key="2">
    <source>
        <dbReference type="Proteomes" id="UP000280091"/>
    </source>
</evidence>
<keyword evidence="2" id="KW-1185">Reference proteome</keyword>
<accession>A0A495S6M6</accession>
<proteinExistence type="predicted"/>
<dbReference type="AlphaFoldDB" id="A0A495S6M6"/>
<reference evidence="1 2" key="1">
    <citation type="submission" date="2018-10" db="EMBL/GenBank/DDBJ databases">
        <title>Genomic Encyclopedia of Archaeal and Bacterial Type Strains, Phase II (KMG-II): from individual species to whole genera.</title>
        <authorList>
            <person name="Goeker M."/>
        </authorList>
    </citation>
    <scope>NUCLEOTIDE SEQUENCE [LARGE SCALE GENOMIC DNA]</scope>
    <source>
        <strain evidence="1 2">DSM 15094</strain>
    </source>
</reference>
<evidence type="ECO:0000313" key="1">
    <source>
        <dbReference type="EMBL" id="RKS95503.1"/>
    </source>
</evidence>
<comment type="caution">
    <text evidence="1">The sequence shown here is derived from an EMBL/GenBank/DDBJ whole genome shotgun (WGS) entry which is preliminary data.</text>
</comment>
<name>A0A495S6M6_9FLAO</name>
<gene>
    <name evidence="1" type="ORF">BC952_1191</name>
</gene>
<dbReference type="RefSeq" id="WP_244200100.1">
    <property type="nucleotide sequence ID" value="NZ_RBXA01000001.1"/>
</dbReference>